<evidence type="ECO:0000313" key="6">
    <source>
        <dbReference type="EMBL" id="GAA5121181.1"/>
    </source>
</evidence>
<evidence type="ECO:0000256" key="3">
    <source>
        <dbReference type="ARBA" id="ARBA00022729"/>
    </source>
</evidence>
<evidence type="ECO:0000256" key="1">
    <source>
        <dbReference type="ARBA" id="ARBA00004196"/>
    </source>
</evidence>
<dbReference type="InterPro" id="IPR025997">
    <property type="entry name" value="SBP_2_dom"/>
</dbReference>
<gene>
    <name evidence="6" type="ORF">GCM10023320_29610</name>
</gene>
<evidence type="ECO:0000256" key="2">
    <source>
        <dbReference type="ARBA" id="ARBA00007639"/>
    </source>
</evidence>
<dbReference type="Gene3D" id="3.40.50.2300">
    <property type="match status" value="2"/>
</dbReference>
<keyword evidence="3 4" id="KW-0732">Signal</keyword>
<dbReference type="SUPFAM" id="SSF53822">
    <property type="entry name" value="Periplasmic binding protein-like I"/>
    <property type="match status" value="1"/>
</dbReference>
<comment type="caution">
    <text evidence="6">The sequence shown here is derived from an EMBL/GenBank/DDBJ whole genome shotgun (WGS) entry which is preliminary data.</text>
</comment>
<dbReference type="InterPro" id="IPR028082">
    <property type="entry name" value="Peripla_BP_I"/>
</dbReference>
<dbReference type="Proteomes" id="UP001500804">
    <property type="component" value="Unassembled WGS sequence"/>
</dbReference>
<proteinExistence type="inferred from homology"/>
<organism evidence="6 7">
    <name type="scientific">Pseudonocardia adelaidensis</name>
    <dbReference type="NCBI Taxonomy" id="648754"/>
    <lineage>
        <taxon>Bacteria</taxon>
        <taxon>Bacillati</taxon>
        <taxon>Actinomycetota</taxon>
        <taxon>Actinomycetes</taxon>
        <taxon>Pseudonocardiales</taxon>
        <taxon>Pseudonocardiaceae</taxon>
        <taxon>Pseudonocardia</taxon>
    </lineage>
</organism>
<keyword evidence="7" id="KW-1185">Reference proteome</keyword>
<comment type="similarity">
    <text evidence="2">Belongs to the bacterial solute-binding protein 2 family.</text>
</comment>
<feature type="chain" id="PRO_5046574766" evidence="4">
    <location>
        <begin position="19"/>
        <end position="368"/>
    </location>
</feature>
<comment type="subcellular location">
    <subcellularLocation>
        <location evidence="1">Cell envelope</location>
    </subcellularLocation>
</comment>
<protein>
    <submittedName>
        <fullName evidence="6">Substrate-binding domain-containing protein</fullName>
    </submittedName>
</protein>
<dbReference type="PANTHER" id="PTHR46847:SF1">
    <property type="entry name" value="D-ALLOSE-BINDING PERIPLASMIC PROTEIN-RELATED"/>
    <property type="match status" value="1"/>
</dbReference>
<dbReference type="Pfam" id="PF13407">
    <property type="entry name" value="Peripla_BP_4"/>
    <property type="match status" value="1"/>
</dbReference>
<accession>A0ABP9NJP1</accession>
<sequence length="368" mass="38301">MLLAGLLAVALASACSLNGPVTDATSGTAPTGGTAAAAGDGQAPFLQGPLTVGIAAREIVNDYNRDIVAGAEEAFRAQGATVTTTNAGGDATRHINNIQTLVNSGVNVLVIELGDPAQLGPVVAQARSKGVVVVTAGVGSTVPGAVTDVGGDESLMAEMMTRSLLDAVNYRGDLYAFWVPGAPLLETRLRVLQAMVQDYPDVRLHLQPSDFSPARVQSQMQAILTSNPDAGSIAGVWGAYDQMTSGAVQAIQQANRPEIAVASIDGDRATFPMLYAPNSPFVATVVQNAQLIGQLAAQAALDARAGKPVAPNVFTTAWVATRHNGIAAAERRYGPGIWEQVKLDRAEVERQWPQTQDVVVMQPMSPRG</sequence>
<feature type="domain" description="Periplasmic binding protein" evidence="5">
    <location>
        <begin position="56"/>
        <end position="307"/>
    </location>
</feature>
<evidence type="ECO:0000313" key="7">
    <source>
        <dbReference type="Proteomes" id="UP001500804"/>
    </source>
</evidence>
<dbReference type="PANTHER" id="PTHR46847">
    <property type="entry name" value="D-ALLOSE-BINDING PERIPLASMIC PROTEIN-RELATED"/>
    <property type="match status" value="1"/>
</dbReference>
<name>A0ABP9NJP1_9PSEU</name>
<evidence type="ECO:0000259" key="5">
    <source>
        <dbReference type="Pfam" id="PF13407"/>
    </source>
</evidence>
<reference evidence="7" key="1">
    <citation type="journal article" date="2019" name="Int. J. Syst. Evol. Microbiol.">
        <title>The Global Catalogue of Microorganisms (GCM) 10K type strain sequencing project: providing services to taxonomists for standard genome sequencing and annotation.</title>
        <authorList>
            <consortium name="The Broad Institute Genomics Platform"/>
            <consortium name="The Broad Institute Genome Sequencing Center for Infectious Disease"/>
            <person name="Wu L."/>
            <person name="Ma J."/>
        </authorList>
    </citation>
    <scope>NUCLEOTIDE SEQUENCE [LARGE SCALE GENOMIC DNA]</scope>
    <source>
        <strain evidence="7">JCM 18302</strain>
    </source>
</reference>
<evidence type="ECO:0000256" key="4">
    <source>
        <dbReference type="SAM" id="SignalP"/>
    </source>
</evidence>
<dbReference type="EMBL" id="BAABJO010000009">
    <property type="protein sequence ID" value="GAA5121181.1"/>
    <property type="molecule type" value="Genomic_DNA"/>
</dbReference>
<feature type="signal peptide" evidence="4">
    <location>
        <begin position="1"/>
        <end position="18"/>
    </location>
</feature>